<protein>
    <recommendedName>
        <fullName evidence="3">F-box domain-containing protein</fullName>
    </recommendedName>
</protein>
<dbReference type="Gene3D" id="3.80.10.10">
    <property type="entry name" value="Ribonuclease Inhibitor"/>
    <property type="match status" value="1"/>
</dbReference>
<name>A0ABR3ELK4_9AGAR</name>
<evidence type="ECO:0000313" key="1">
    <source>
        <dbReference type="EMBL" id="KAL0563764.1"/>
    </source>
</evidence>
<dbReference type="InterPro" id="IPR036047">
    <property type="entry name" value="F-box-like_dom_sf"/>
</dbReference>
<dbReference type="SUPFAM" id="SSF81383">
    <property type="entry name" value="F-box domain"/>
    <property type="match status" value="1"/>
</dbReference>
<gene>
    <name evidence="1" type="ORF">V5O48_018298</name>
</gene>
<dbReference type="Proteomes" id="UP001465976">
    <property type="component" value="Unassembled WGS sequence"/>
</dbReference>
<evidence type="ECO:0000313" key="2">
    <source>
        <dbReference type="Proteomes" id="UP001465976"/>
    </source>
</evidence>
<dbReference type="InterPro" id="IPR032675">
    <property type="entry name" value="LRR_dom_sf"/>
</dbReference>
<evidence type="ECO:0008006" key="3">
    <source>
        <dbReference type="Google" id="ProtNLM"/>
    </source>
</evidence>
<reference evidence="1 2" key="1">
    <citation type="submission" date="2024-02" db="EMBL/GenBank/DDBJ databases">
        <title>A draft genome for the cacao thread blight pathogen Marasmius crinis-equi.</title>
        <authorList>
            <person name="Cohen S.P."/>
            <person name="Baruah I.K."/>
            <person name="Amoako-Attah I."/>
            <person name="Bukari Y."/>
            <person name="Meinhardt L.W."/>
            <person name="Bailey B.A."/>
        </authorList>
    </citation>
    <scope>NUCLEOTIDE SEQUENCE [LARGE SCALE GENOMIC DNA]</scope>
    <source>
        <strain evidence="1 2">GH-76</strain>
    </source>
</reference>
<dbReference type="EMBL" id="JBAHYK010003222">
    <property type="protein sequence ID" value="KAL0563764.1"/>
    <property type="molecule type" value="Genomic_DNA"/>
</dbReference>
<dbReference type="SUPFAM" id="SSF52047">
    <property type="entry name" value="RNI-like"/>
    <property type="match status" value="1"/>
</dbReference>
<sequence>MSSYAMPKNRKQTSQTADEACRPALSVHYRVPTEVWEIIFSILCSILHRYSFRVDHDFRDGSLELELPALELSQVCSRWRGIAKSIPRLWSSICIDFINLPFDIVSPLELHLSNSKDHPLDICIVRDTYPIPPLCERGSAAWRILSQHIQRCRNLYFRAVDLNFPEIRDLSFPVLESLREETVRYDDGGEEDSWLWQAIRRAPRLTSVSLWDFHRALPLSQLTVLELCCAARGEIEQFFDVLPACERLAHLCLQGLDDSGMETVPFRRVEAPSSFRKLSISDQYCSAIVANDPLLSALLRALSMPTLVCFELRCEDWPPWLLAMAERSPLLEDVRLMLHSPTDSDVPSHPLIKFLQPLHNLTRFELSIGSVGRSGYGNEVLAAVLSLFEKEPDRDTFLPKLRYLDLQLSDLTLDSTVVERALATLANRRFTSRNLKEFRLYRNSISGDDEERE</sequence>
<accession>A0ABR3ELK4</accession>
<comment type="caution">
    <text evidence="1">The sequence shown here is derived from an EMBL/GenBank/DDBJ whole genome shotgun (WGS) entry which is preliminary data.</text>
</comment>
<feature type="non-terminal residue" evidence="1">
    <location>
        <position position="453"/>
    </location>
</feature>
<proteinExistence type="predicted"/>
<organism evidence="1 2">
    <name type="scientific">Marasmius crinis-equi</name>
    <dbReference type="NCBI Taxonomy" id="585013"/>
    <lineage>
        <taxon>Eukaryota</taxon>
        <taxon>Fungi</taxon>
        <taxon>Dikarya</taxon>
        <taxon>Basidiomycota</taxon>
        <taxon>Agaricomycotina</taxon>
        <taxon>Agaricomycetes</taxon>
        <taxon>Agaricomycetidae</taxon>
        <taxon>Agaricales</taxon>
        <taxon>Marasmiineae</taxon>
        <taxon>Marasmiaceae</taxon>
        <taxon>Marasmius</taxon>
    </lineage>
</organism>
<keyword evidence="2" id="KW-1185">Reference proteome</keyword>